<dbReference type="PANTHER" id="PTHR47634:SF9">
    <property type="entry name" value="PROTEIN KINASE DOMAIN-CONTAINING PROTEIN-RELATED"/>
    <property type="match status" value="1"/>
</dbReference>
<dbReference type="OrthoDB" id="5979581at2759"/>
<evidence type="ECO:0000259" key="11">
    <source>
        <dbReference type="PROSITE" id="PS50011"/>
    </source>
</evidence>
<dbReference type="FunFam" id="1.10.510.10:FF:000275">
    <property type="entry name" value="SRSF protein kinase 2 isoform X3"/>
    <property type="match status" value="1"/>
</dbReference>
<dbReference type="GO" id="GO:0005634">
    <property type="term" value="C:nucleus"/>
    <property type="evidence" value="ECO:0007669"/>
    <property type="project" value="TreeGrafter"/>
</dbReference>
<evidence type="ECO:0000256" key="9">
    <source>
        <dbReference type="PROSITE-ProRule" id="PRU10141"/>
    </source>
</evidence>
<comment type="catalytic activity">
    <reaction evidence="7">
        <text>L-threonyl-[protein] + ATP = O-phospho-L-threonyl-[protein] + ADP + H(+)</text>
        <dbReference type="Rhea" id="RHEA:46608"/>
        <dbReference type="Rhea" id="RHEA-COMP:11060"/>
        <dbReference type="Rhea" id="RHEA-COMP:11605"/>
        <dbReference type="ChEBI" id="CHEBI:15378"/>
        <dbReference type="ChEBI" id="CHEBI:30013"/>
        <dbReference type="ChEBI" id="CHEBI:30616"/>
        <dbReference type="ChEBI" id="CHEBI:61977"/>
        <dbReference type="ChEBI" id="CHEBI:456216"/>
        <dbReference type="EC" id="2.7.11.1"/>
    </reaction>
</comment>
<dbReference type="SMART" id="SM00220">
    <property type="entry name" value="S_TKc"/>
    <property type="match status" value="1"/>
</dbReference>
<evidence type="ECO:0000313" key="12">
    <source>
        <dbReference type="EMBL" id="KAG1769101.1"/>
    </source>
</evidence>
<dbReference type="InterPro" id="IPR017441">
    <property type="entry name" value="Protein_kinase_ATP_BS"/>
</dbReference>
<gene>
    <name evidence="12" type="ORF">EV702DRAFT_704579</name>
</gene>
<feature type="binding site" evidence="9">
    <location>
        <position position="84"/>
    </location>
    <ligand>
        <name>ATP</name>
        <dbReference type="ChEBI" id="CHEBI:30616"/>
    </ligand>
</feature>
<accession>A0A9P6ZJK5</accession>
<protein>
    <recommendedName>
        <fullName evidence="1">non-specific serine/threonine protein kinase</fullName>
        <ecNumber evidence="1">2.7.11.1</ecNumber>
    </recommendedName>
</protein>
<dbReference type="Gene3D" id="1.10.510.10">
    <property type="entry name" value="Transferase(Phosphotransferase) domain 1"/>
    <property type="match status" value="1"/>
</dbReference>
<evidence type="ECO:0000256" key="6">
    <source>
        <dbReference type="ARBA" id="ARBA00022840"/>
    </source>
</evidence>
<keyword evidence="6 9" id="KW-0067">ATP-binding</keyword>
<dbReference type="InterPro" id="IPR051334">
    <property type="entry name" value="SRPK"/>
</dbReference>
<evidence type="ECO:0000313" key="13">
    <source>
        <dbReference type="Proteomes" id="UP000714275"/>
    </source>
</evidence>
<dbReference type="EC" id="2.7.11.1" evidence="1"/>
<dbReference type="Gene3D" id="3.30.200.20">
    <property type="entry name" value="Phosphorylase Kinase, domain 1"/>
    <property type="match status" value="1"/>
</dbReference>
<dbReference type="AlphaFoldDB" id="A0A9P6ZJK5"/>
<dbReference type="SUPFAM" id="SSF56112">
    <property type="entry name" value="Protein kinase-like (PK-like)"/>
    <property type="match status" value="1"/>
</dbReference>
<dbReference type="PROSITE" id="PS00108">
    <property type="entry name" value="PROTEIN_KINASE_ST"/>
    <property type="match status" value="1"/>
</dbReference>
<dbReference type="EMBL" id="JABBWD010000074">
    <property type="protein sequence ID" value="KAG1769101.1"/>
    <property type="molecule type" value="Genomic_DNA"/>
</dbReference>
<evidence type="ECO:0000256" key="3">
    <source>
        <dbReference type="ARBA" id="ARBA00022679"/>
    </source>
</evidence>
<comment type="catalytic activity">
    <reaction evidence="8">
        <text>L-seryl-[protein] + ATP = O-phospho-L-seryl-[protein] + ADP + H(+)</text>
        <dbReference type="Rhea" id="RHEA:17989"/>
        <dbReference type="Rhea" id="RHEA-COMP:9863"/>
        <dbReference type="Rhea" id="RHEA-COMP:11604"/>
        <dbReference type="ChEBI" id="CHEBI:15378"/>
        <dbReference type="ChEBI" id="CHEBI:29999"/>
        <dbReference type="ChEBI" id="CHEBI:30616"/>
        <dbReference type="ChEBI" id="CHEBI:83421"/>
        <dbReference type="ChEBI" id="CHEBI:456216"/>
        <dbReference type="EC" id="2.7.11.1"/>
    </reaction>
</comment>
<dbReference type="InterPro" id="IPR008271">
    <property type="entry name" value="Ser/Thr_kinase_AS"/>
</dbReference>
<evidence type="ECO:0000256" key="1">
    <source>
        <dbReference type="ARBA" id="ARBA00012513"/>
    </source>
</evidence>
<dbReference type="InterPro" id="IPR000719">
    <property type="entry name" value="Prot_kinase_dom"/>
</dbReference>
<comment type="caution">
    <text evidence="12">The sequence shown here is derived from an EMBL/GenBank/DDBJ whole genome shotgun (WGS) entry which is preliminary data.</text>
</comment>
<sequence>MFKALRPNFKAFSRRIIHNPSILLQWPEEPLDLPADRNSGFSAALGNKLNSTYTIVLKLGWGQHSSVWLAKHGGEHKWQYVAVKILTAHATQVQLQLSDELGFLQSVRDLARESRHPGQAHIVALLDSFEVSSTQGRHLCLVHETMGIFPKVDRGLPVPLVKVVAKQLLLALDFLHHECHVVHTDLKPDNILVELDNVDTAIKIREESRSVTPMQVVSSEPPSHAILSRPIHVFSSDELLNLIQFSKLNIKLTDFGTAVSINGFHPDIIQPFSLRAPEVILGCEWGPTADIWNLACLIFEFLTGHWLFVPRGGPTWTAEAYHLAHMPAMAGEAFDTTYFRTRKTFGEYFNDDGKLRIQVAEIRGLEKALESYKVVSDDELSMCTSFLRSMLRLQPSDRASAADLLEHEWLKV</sequence>
<proteinExistence type="inferred from homology"/>
<organism evidence="12 13">
    <name type="scientific">Suillus placidus</name>
    <dbReference type="NCBI Taxonomy" id="48579"/>
    <lineage>
        <taxon>Eukaryota</taxon>
        <taxon>Fungi</taxon>
        <taxon>Dikarya</taxon>
        <taxon>Basidiomycota</taxon>
        <taxon>Agaricomycotina</taxon>
        <taxon>Agaricomycetes</taxon>
        <taxon>Agaricomycetidae</taxon>
        <taxon>Boletales</taxon>
        <taxon>Suillineae</taxon>
        <taxon>Suillaceae</taxon>
        <taxon>Suillus</taxon>
    </lineage>
</organism>
<feature type="domain" description="Protein kinase" evidence="11">
    <location>
        <begin position="53"/>
        <end position="410"/>
    </location>
</feature>
<dbReference type="GO" id="GO:0005524">
    <property type="term" value="F:ATP binding"/>
    <property type="evidence" value="ECO:0007669"/>
    <property type="project" value="UniProtKB-UniRule"/>
</dbReference>
<evidence type="ECO:0000256" key="7">
    <source>
        <dbReference type="ARBA" id="ARBA00047899"/>
    </source>
</evidence>
<evidence type="ECO:0000256" key="2">
    <source>
        <dbReference type="ARBA" id="ARBA00022527"/>
    </source>
</evidence>
<dbReference type="PROSITE" id="PS00107">
    <property type="entry name" value="PROTEIN_KINASE_ATP"/>
    <property type="match status" value="1"/>
</dbReference>
<reference evidence="12" key="1">
    <citation type="journal article" date="2020" name="New Phytol.">
        <title>Comparative genomics reveals dynamic genome evolution in host specialist ectomycorrhizal fungi.</title>
        <authorList>
            <person name="Lofgren L.A."/>
            <person name="Nguyen N.H."/>
            <person name="Vilgalys R."/>
            <person name="Ruytinx J."/>
            <person name="Liao H.L."/>
            <person name="Branco S."/>
            <person name="Kuo A."/>
            <person name="LaButti K."/>
            <person name="Lipzen A."/>
            <person name="Andreopoulos W."/>
            <person name="Pangilinan J."/>
            <person name="Riley R."/>
            <person name="Hundley H."/>
            <person name="Na H."/>
            <person name="Barry K."/>
            <person name="Grigoriev I.V."/>
            <person name="Stajich J.E."/>
            <person name="Kennedy P.G."/>
        </authorList>
    </citation>
    <scope>NUCLEOTIDE SEQUENCE</scope>
    <source>
        <strain evidence="12">DOB743</strain>
    </source>
</reference>
<keyword evidence="2 10" id="KW-0723">Serine/threonine-protein kinase</keyword>
<dbReference type="GO" id="GO:0005737">
    <property type="term" value="C:cytoplasm"/>
    <property type="evidence" value="ECO:0007669"/>
    <property type="project" value="TreeGrafter"/>
</dbReference>
<dbReference type="GO" id="GO:0004674">
    <property type="term" value="F:protein serine/threonine kinase activity"/>
    <property type="evidence" value="ECO:0007669"/>
    <property type="project" value="UniProtKB-KW"/>
</dbReference>
<dbReference type="InterPro" id="IPR011009">
    <property type="entry name" value="Kinase-like_dom_sf"/>
</dbReference>
<dbReference type="GO" id="GO:0050684">
    <property type="term" value="P:regulation of mRNA processing"/>
    <property type="evidence" value="ECO:0007669"/>
    <property type="project" value="TreeGrafter"/>
</dbReference>
<keyword evidence="4 9" id="KW-0547">Nucleotide-binding</keyword>
<evidence type="ECO:0000256" key="8">
    <source>
        <dbReference type="ARBA" id="ARBA00048679"/>
    </source>
</evidence>
<dbReference type="Pfam" id="PF00069">
    <property type="entry name" value="Pkinase"/>
    <property type="match status" value="2"/>
</dbReference>
<name>A0A9P6ZJK5_9AGAM</name>
<keyword evidence="13" id="KW-1185">Reference proteome</keyword>
<evidence type="ECO:0000256" key="10">
    <source>
        <dbReference type="RuleBase" id="RU000304"/>
    </source>
</evidence>
<evidence type="ECO:0000256" key="4">
    <source>
        <dbReference type="ARBA" id="ARBA00022741"/>
    </source>
</evidence>
<keyword evidence="3" id="KW-0808">Transferase</keyword>
<keyword evidence="5 12" id="KW-0418">Kinase</keyword>
<dbReference type="GO" id="GO:0000245">
    <property type="term" value="P:spliceosomal complex assembly"/>
    <property type="evidence" value="ECO:0007669"/>
    <property type="project" value="TreeGrafter"/>
</dbReference>
<comment type="similarity">
    <text evidence="10">Belongs to the protein kinase superfamily.</text>
</comment>
<dbReference type="PANTHER" id="PTHR47634">
    <property type="entry name" value="PROTEIN KINASE DOMAIN-CONTAINING PROTEIN-RELATED"/>
    <property type="match status" value="1"/>
</dbReference>
<dbReference type="PROSITE" id="PS50011">
    <property type="entry name" value="PROTEIN_KINASE_DOM"/>
    <property type="match status" value="1"/>
</dbReference>
<evidence type="ECO:0000256" key="5">
    <source>
        <dbReference type="ARBA" id="ARBA00022777"/>
    </source>
</evidence>
<dbReference type="Proteomes" id="UP000714275">
    <property type="component" value="Unassembled WGS sequence"/>
</dbReference>